<keyword evidence="6" id="KW-0472">Membrane</keyword>
<evidence type="ECO:0000256" key="2">
    <source>
        <dbReference type="ARBA" id="ARBA00008163"/>
    </source>
</evidence>
<dbReference type="Gene3D" id="2.40.160.60">
    <property type="entry name" value="Outer membrane protein transport protein (OMPP1/FadL/TodX)"/>
    <property type="match status" value="1"/>
</dbReference>
<keyword evidence="5 8" id="KW-0732">Signal</keyword>
<evidence type="ECO:0000313" key="9">
    <source>
        <dbReference type="EMBL" id="KTD63344.1"/>
    </source>
</evidence>
<name>A0A0W0Z2E7_LEGSP</name>
<dbReference type="InterPro" id="IPR005017">
    <property type="entry name" value="OMPP1/FadL/TodX"/>
</dbReference>
<feature type="chain" id="PRO_5006918263" evidence="8">
    <location>
        <begin position="23"/>
        <end position="383"/>
    </location>
</feature>
<keyword evidence="4" id="KW-0812">Transmembrane</keyword>
<evidence type="ECO:0000256" key="6">
    <source>
        <dbReference type="ARBA" id="ARBA00023136"/>
    </source>
</evidence>
<reference evidence="9 10" key="1">
    <citation type="submission" date="2015-11" db="EMBL/GenBank/DDBJ databases">
        <title>Genomic analysis of 38 Legionella species identifies large and diverse effector repertoires.</title>
        <authorList>
            <person name="Burstein D."/>
            <person name="Amaro F."/>
            <person name="Zusman T."/>
            <person name="Lifshitz Z."/>
            <person name="Cohen O."/>
            <person name="Gilbert J.A."/>
            <person name="Pupko T."/>
            <person name="Shuman H.A."/>
            <person name="Segal G."/>
        </authorList>
    </citation>
    <scope>NUCLEOTIDE SEQUENCE [LARGE SCALE GENOMIC DNA]</scope>
    <source>
        <strain evidence="9 10">Mt.St.Helens-9</strain>
    </source>
</reference>
<sequence>MLKILFIRICFLVTWLSLWQHAFCANGQVFDGINYINPANNLFVKKLRVSTGSIIYNPKIPFQGTVNGNPKKATSNPLVVSPYARVIYRLHPKLAFGLAISEPYRVIIDYKLSKDNIPGLYNRENIRTASIHPNLAIQLSKNLWLGAGLNIVRYQLELNLVVPFTISSTPTIFNLQGNDVAWSYALGAIYLFNKNTFLDVAYFSRNTGKITGTSSFKNVSAPTLSQTLLVIPDTLTAALTHRFDEKLMVRLGVMRTFWQEFKYTSISLPNAFIPIPLNYRNTNRFLFLSRYQLSNEYAFSFYATKDFTPTKLGESNFALAGNIFSTGFIASKKITKSFTLRGLFGYGFNTNTVKIDEETFKTFGTIKNKIIFSNFQIIYNLDG</sequence>
<dbReference type="PANTHER" id="PTHR35093">
    <property type="entry name" value="OUTER MEMBRANE PROTEIN NMB0088-RELATED"/>
    <property type="match status" value="1"/>
</dbReference>
<comment type="caution">
    <text evidence="9">The sequence shown here is derived from an EMBL/GenBank/DDBJ whole genome shotgun (WGS) entry which is preliminary data.</text>
</comment>
<evidence type="ECO:0000256" key="8">
    <source>
        <dbReference type="SAM" id="SignalP"/>
    </source>
</evidence>
<comment type="subcellular location">
    <subcellularLocation>
        <location evidence="1">Cell outer membrane</location>
        <topology evidence="1">Multi-pass membrane protein</topology>
    </subcellularLocation>
</comment>
<evidence type="ECO:0000256" key="5">
    <source>
        <dbReference type="ARBA" id="ARBA00022729"/>
    </source>
</evidence>
<evidence type="ECO:0000256" key="4">
    <source>
        <dbReference type="ARBA" id="ARBA00022692"/>
    </source>
</evidence>
<dbReference type="EMBL" id="LNYX01000019">
    <property type="protein sequence ID" value="KTD63344.1"/>
    <property type="molecule type" value="Genomic_DNA"/>
</dbReference>
<dbReference type="STRING" id="452.Lspi_1670"/>
<organism evidence="9 10">
    <name type="scientific">Legionella spiritensis</name>
    <dbReference type="NCBI Taxonomy" id="452"/>
    <lineage>
        <taxon>Bacteria</taxon>
        <taxon>Pseudomonadati</taxon>
        <taxon>Pseudomonadota</taxon>
        <taxon>Gammaproteobacteria</taxon>
        <taxon>Legionellales</taxon>
        <taxon>Legionellaceae</taxon>
        <taxon>Legionella</taxon>
    </lineage>
</organism>
<dbReference type="AlphaFoldDB" id="A0A0W0Z2E7"/>
<keyword evidence="3" id="KW-1134">Transmembrane beta strand</keyword>
<dbReference type="SUPFAM" id="SSF56935">
    <property type="entry name" value="Porins"/>
    <property type="match status" value="1"/>
</dbReference>
<proteinExistence type="inferred from homology"/>
<dbReference type="GO" id="GO:0009279">
    <property type="term" value="C:cell outer membrane"/>
    <property type="evidence" value="ECO:0007669"/>
    <property type="project" value="UniProtKB-SubCell"/>
</dbReference>
<dbReference type="RefSeq" id="WP_058483598.1">
    <property type="nucleotide sequence ID" value="NZ_CAAAII010000017.1"/>
</dbReference>
<feature type="signal peptide" evidence="8">
    <location>
        <begin position="1"/>
        <end position="22"/>
    </location>
</feature>
<evidence type="ECO:0000256" key="7">
    <source>
        <dbReference type="ARBA" id="ARBA00023237"/>
    </source>
</evidence>
<dbReference type="GO" id="GO:0015483">
    <property type="term" value="F:long-chain fatty acid transporting porin activity"/>
    <property type="evidence" value="ECO:0007669"/>
    <property type="project" value="TreeGrafter"/>
</dbReference>
<evidence type="ECO:0000313" key="10">
    <source>
        <dbReference type="Proteomes" id="UP000054877"/>
    </source>
</evidence>
<dbReference type="PANTHER" id="PTHR35093:SF8">
    <property type="entry name" value="OUTER MEMBRANE PROTEIN NMB0088-RELATED"/>
    <property type="match status" value="1"/>
</dbReference>
<comment type="similarity">
    <text evidence="2">Belongs to the OmpP1/FadL family.</text>
</comment>
<protein>
    <submittedName>
        <fullName evidence="9">Outer membrane protein</fullName>
    </submittedName>
</protein>
<accession>A0A0W0Z2E7</accession>
<dbReference type="OrthoDB" id="19849at2"/>
<dbReference type="Pfam" id="PF03349">
    <property type="entry name" value="Toluene_X"/>
    <property type="match status" value="1"/>
</dbReference>
<dbReference type="PATRIC" id="fig|452.5.peg.1834"/>
<evidence type="ECO:0000256" key="3">
    <source>
        <dbReference type="ARBA" id="ARBA00022452"/>
    </source>
</evidence>
<gene>
    <name evidence="9" type="ORF">Lspi_1670</name>
</gene>
<evidence type="ECO:0000256" key="1">
    <source>
        <dbReference type="ARBA" id="ARBA00004571"/>
    </source>
</evidence>
<keyword evidence="10" id="KW-1185">Reference proteome</keyword>
<keyword evidence="7" id="KW-0998">Cell outer membrane</keyword>
<dbReference type="Proteomes" id="UP000054877">
    <property type="component" value="Unassembled WGS sequence"/>
</dbReference>